<comment type="similarity">
    <text evidence="1">Belongs to the plant acyltransferase family.</text>
</comment>
<proteinExistence type="inferred from homology"/>
<organism evidence="4 5">
    <name type="scientific">Eleusine coracana subsp. coracana</name>
    <dbReference type="NCBI Taxonomy" id="191504"/>
    <lineage>
        <taxon>Eukaryota</taxon>
        <taxon>Viridiplantae</taxon>
        <taxon>Streptophyta</taxon>
        <taxon>Embryophyta</taxon>
        <taxon>Tracheophyta</taxon>
        <taxon>Spermatophyta</taxon>
        <taxon>Magnoliopsida</taxon>
        <taxon>Liliopsida</taxon>
        <taxon>Poales</taxon>
        <taxon>Poaceae</taxon>
        <taxon>PACMAD clade</taxon>
        <taxon>Chloridoideae</taxon>
        <taxon>Cynodonteae</taxon>
        <taxon>Eleusininae</taxon>
        <taxon>Eleusine</taxon>
    </lineage>
</organism>
<evidence type="ECO:0000313" key="5">
    <source>
        <dbReference type="Proteomes" id="UP001301735"/>
    </source>
</evidence>
<reference evidence="4 5" key="1">
    <citation type="submission" date="2023-05" db="EMBL/GenBank/DDBJ databases">
        <title>WGS assembly of Eleusine coracana.</title>
        <authorList>
            <person name="Jenkins J."/>
            <person name="Schmutz J."/>
            <person name="Lux T."/>
            <person name="Plott C."/>
            <person name="Mayer K."/>
            <person name="Qi P."/>
            <person name="Devos K."/>
        </authorList>
    </citation>
    <scope>NUCLEOTIDE SEQUENCE [LARGE SCALE GENOMIC DNA]</scope>
    <source>
        <tissue evidence="4">Leaves</tissue>
    </source>
</reference>
<accession>A0AAV9G2Z1</accession>
<sequence>MESQTLDVQVQRTLVIPAPATQSTEEVPFTIFDRVAPTYHVTVLFAFSPPNPTPSTLIAALAATLPRFPILTARIIDRRRARPVFLTGSGGAGALVVETAVTSPLADHLPLVPSPALARLHVPLDDTAKERPQLLQLQINRFKCGGLVVASSAHHQAADGYSMSTFFHAWVQTVRAAAGATATALDLPAVVPYGPGAIAPRRPPRCEFDHRGAEFKETGDVVVTTQQPVRVGPDEIANTTLHYTSGFVSQLKARASSTHHHKYTTFETVSAHLWRKITVARGRAHDPAATSLNVSVNGRARLPPEVVPKSFFGNVVLTAKSRTTATDLAQGSLADAAALVRAGVRAVDARYFQSFIDFGELHEDEVLEPAVGDEDYVLLPDVASDSWLHLELHKLDFGCGGRLVGVMPAFVPLDGVIVLMPSLHKDGGVDVFVALYDKHAKELQKIAYTMD</sequence>
<evidence type="ECO:0000256" key="1">
    <source>
        <dbReference type="ARBA" id="ARBA00009861"/>
    </source>
</evidence>
<dbReference type="InterPro" id="IPR050317">
    <property type="entry name" value="Plant_Fungal_Acyltransferase"/>
</dbReference>
<dbReference type="SUPFAM" id="SSF52777">
    <property type="entry name" value="CoA-dependent acyltransferases"/>
    <property type="match status" value="1"/>
</dbReference>
<dbReference type="Pfam" id="PF02458">
    <property type="entry name" value="Transferase"/>
    <property type="match status" value="1"/>
</dbReference>
<dbReference type="EMBL" id="MU847491">
    <property type="protein sequence ID" value="KAK2630815.1"/>
    <property type="molecule type" value="Genomic_DNA"/>
</dbReference>
<gene>
    <name evidence="4" type="ORF">QOZ80_UnG0725150</name>
</gene>
<keyword evidence="3" id="KW-0012">Acyltransferase</keyword>
<name>A0AAV9G2Z1_ELECO</name>
<keyword evidence="5" id="KW-1185">Reference proteome</keyword>
<dbReference type="Proteomes" id="UP001301735">
    <property type="component" value="Unassembled WGS sequence"/>
</dbReference>
<dbReference type="Gene3D" id="3.30.559.10">
    <property type="entry name" value="Chloramphenicol acetyltransferase-like domain"/>
    <property type="match status" value="2"/>
</dbReference>
<dbReference type="AlphaFoldDB" id="A0AAV9G2Z1"/>
<evidence type="ECO:0000313" key="4">
    <source>
        <dbReference type="EMBL" id="KAK2630815.1"/>
    </source>
</evidence>
<dbReference type="PANTHER" id="PTHR31642">
    <property type="entry name" value="TRICHOTHECENE 3-O-ACETYLTRANSFERASE"/>
    <property type="match status" value="1"/>
</dbReference>
<protein>
    <submittedName>
        <fullName evidence="4">Uncharacterized protein</fullName>
    </submittedName>
</protein>
<evidence type="ECO:0000256" key="3">
    <source>
        <dbReference type="ARBA" id="ARBA00023315"/>
    </source>
</evidence>
<dbReference type="InterPro" id="IPR023213">
    <property type="entry name" value="CAT-like_dom_sf"/>
</dbReference>
<evidence type="ECO:0000256" key="2">
    <source>
        <dbReference type="ARBA" id="ARBA00022679"/>
    </source>
</evidence>
<comment type="caution">
    <text evidence="4">The sequence shown here is derived from an EMBL/GenBank/DDBJ whole genome shotgun (WGS) entry which is preliminary data.</text>
</comment>
<keyword evidence="2" id="KW-0808">Transferase</keyword>
<dbReference type="GO" id="GO:0016747">
    <property type="term" value="F:acyltransferase activity, transferring groups other than amino-acyl groups"/>
    <property type="evidence" value="ECO:0007669"/>
    <property type="project" value="TreeGrafter"/>
</dbReference>
<dbReference type="PANTHER" id="PTHR31642:SF151">
    <property type="entry name" value="OS12G0134700 PROTEIN"/>
    <property type="match status" value="1"/>
</dbReference>